<proteinExistence type="inferred from homology"/>
<comment type="similarity">
    <text evidence="1 2">Belongs to the small heat shock protein (HSP20) family.</text>
</comment>
<dbReference type="EMBL" id="QUMS01000001">
    <property type="protein sequence ID" value="REG10941.1"/>
    <property type="molecule type" value="Genomic_DNA"/>
</dbReference>
<dbReference type="Proteomes" id="UP000256388">
    <property type="component" value="Unassembled WGS sequence"/>
</dbReference>
<dbReference type="PROSITE" id="PS01031">
    <property type="entry name" value="SHSP"/>
    <property type="match status" value="1"/>
</dbReference>
<accession>A0A3E0AH45</accession>
<feature type="domain" description="SHSP" evidence="3">
    <location>
        <begin position="34"/>
        <end position="146"/>
    </location>
</feature>
<dbReference type="OrthoDB" id="9811615at2"/>
<dbReference type="SUPFAM" id="SSF49764">
    <property type="entry name" value="HSP20-like chaperones"/>
    <property type="match status" value="1"/>
</dbReference>
<dbReference type="Gene3D" id="2.60.40.790">
    <property type="match status" value="1"/>
</dbReference>
<gene>
    <name evidence="4" type="ORF">DFR64_0810</name>
</gene>
<organism evidence="4 5">
    <name type="scientific">Pelolinea submarina</name>
    <dbReference type="NCBI Taxonomy" id="913107"/>
    <lineage>
        <taxon>Bacteria</taxon>
        <taxon>Bacillati</taxon>
        <taxon>Chloroflexota</taxon>
        <taxon>Anaerolineae</taxon>
        <taxon>Anaerolineales</taxon>
        <taxon>Anaerolineaceae</taxon>
        <taxon>Pelolinea</taxon>
    </lineage>
</organism>
<evidence type="ECO:0000259" key="3">
    <source>
        <dbReference type="PROSITE" id="PS01031"/>
    </source>
</evidence>
<reference evidence="4 5" key="1">
    <citation type="submission" date="2018-08" db="EMBL/GenBank/DDBJ databases">
        <title>Genomic Encyclopedia of Type Strains, Phase IV (KMG-IV): sequencing the most valuable type-strain genomes for metagenomic binning, comparative biology and taxonomic classification.</title>
        <authorList>
            <person name="Goeker M."/>
        </authorList>
    </citation>
    <scope>NUCLEOTIDE SEQUENCE [LARGE SCALE GENOMIC DNA]</scope>
    <source>
        <strain evidence="4 5">DSM 23923</strain>
    </source>
</reference>
<evidence type="ECO:0000256" key="1">
    <source>
        <dbReference type="PROSITE-ProRule" id="PRU00285"/>
    </source>
</evidence>
<sequence>MANLTRWNPVREMVGMRDEMDRIFDDFFSRSPIEYEGYGSINLDMMQTEDDVVIKASIPGVKAEDINISVSGDTLTIRGEMKSEEEVEKADYHLHEIHQGAFARSVLLPCPVVADKAKADFENGILKLTLPKAEEIKPKTITVKAK</sequence>
<protein>
    <submittedName>
        <fullName evidence="4">Heat shock protein Hsp20</fullName>
    </submittedName>
</protein>
<name>A0A3E0AH45_9CHLR</name>
<evidence type="ECO:0000256" key="2">
    <source>
        <dbReference type="RuleBase" id="RU003616"/>
    </source>
</evidence>
<dbReference type="Pfam" id="PF00011">
    <property type="entry name" value="HSP20"/>
    <property type="match status" value="1"/>
</dbReference>
<dbReference type="RefSeq" id="WP_116224092.1">
    <property type="nucleotide sequence ID" value="NZ_AP018437.1"/>
</dbReference>
<keyword evidence="4" id="KW-0346">Stress response</keyword>
<evidence type="ECO:0000313" key="5">
    <source>
        <dbReference type="Proteomes" id="UP000256388"/>
    </source>
</evidence>
<dbReference type="InterPro" id="IPR031107">
    <property type="entry name" value="Small_HSP"/>
</dbReference>
<dbReference type="InterPro" id="IPR008978">
    <property type="entry name" value="HSP20-like_chaperone"/>
</dbReference>
<evidence type="ECO:0000313" key="4">
    <source>
        <dbReference type="EMBL" id="REG10941.1"/>
    </source>
</evidence>
<dbReference type="AlphaFoldDB" id="A0A3E0AH45"/>
<dbReference type="CDD" id="cd06464">
    <property type="entry name" value="ACD_sHsps-like"/>
    <property type="match status" value="1"/>
</dbReference>
<keyword evidence="5" id="KW-1185">Reference proteome</keyword>
<dbReference type="InterPro" id="IPR002068">
    <property type="entry name" value="A-crystallin/Hsp20_dom"/>
</dbReference>
<dbReference type="PANTHER" id="PTHR11527">
    <property type="entry name" value="HEAT-SHOCK PROTEIN 20 FAMILY MEMBER"/>
    <property type="match status" value="1"/>
</dbReference>
<comment type="caution">
    <text evidence="4">The sequence shown here is derived from an EMBL/GenBank/DDBJ whole genome shotgun (WGS) entry which is preliminary data.</text>
</comment>